<keyword evidence="2" id="KW-1185">Reference proteome</keyword>
<name>A0ABW8JY69_9GAMM</name>
<evidence type="ECO:0000313" key="1">
    <source>
        <dbReference type="EMBL" id="MFK2905126.1"/>
    </source>
</evidence>
<dbReference type="RefSeq" id="WP_404634282.1">
    <property type="nucleotide sequence ID" value="NZ_JADIKM010000003.1"/>
</dbReference>
<accession>A0ABW8JY69</accession>
<dbReference type="EMBL" id="JADIKM010000003">
    <property type="protein sequence ID" value="MFK2905126.1"/>
    <property type="molecule type" value="Genomic_DNA"/>
</dbReference>
<organism evidence="1 2">
    <name type="scientific">Dyella ginsengisoli</name>
    <dbReference type="NCBI Taxonomy" id="363848"/>
    <lineage>
        <taxon>Bacteria</taxon>
        <taxon>Pseudomonadati</taxon>
        <taxon>Pseudomonadota</taxon>
        <taxon>Gammaproteobacteria</taxon>
        <taxon>Lysobacterales</taxon>
        <taxon>Rhodanobacteraceae</taxon>
        <taxon>Dyella</taxon>
    </lineage>
</organism>
<comment type="caution">
    <text evidence="1">The sequence shown here is derived from an EMBL/GenBank/DDBJ whole genome shotgun (WGS) entry which is preliminary data.</text>
</comment>
<protein>
    <submittedName>
        <fullName evidence="1">Uncharacterized protein</fullName>
    </submittedName>
</protein>
<gene>
    <name evidence="1" type="ORF">ISP17_14275</name>
</gene>
<reference evidence="1 2" key="1">
    <citation type="submission" date="2020-10" db="EMBL/GenBank/DDBJ databases">
        <title>Phylogeny of dyella-like bacteria.</title>
        <authorList>
            <person name="Fu J."/>
        </authorList>
    </citation>
    <scope>NUCLEOTIDE SEQUENCE [LARGE SCALE GENOMIC DNA]</scope>
    <source>
        <strain evidence="1 2">Gsoil3046</strain>
    </source>
</reference>
<dbReference type="Proteomes" id="UP001620460">
    <property type="component" value="Unassembled WGS sequence"/>
</dbReference>
<proteinExistence type="predicted"/>
<evidence type="ECO:0000313" key="2">
    <source>
        <dbReference type="Proteomes" id="UP001620460"/>
    </source>
</evidence>
<sequence>MSHFRAFEVEALRLLGTATLGDAVVEAVCRDAEFVSYNHSGVGYFLTVRHHLLPKARTVLSHPMVLGQVGEVVGSYLAFVQDNELMLEYAGTTDVPENVRDLPVQVVAQSTAT</sequence>